<feature type="region of interest" description="Disordered" evidence="1">
    <location>
        <begin position="279"/>
        <end position="311"/>
    </location>
</feature>
<dbReference type="Proteomes" id="UP000276133">
    <property type="component" value="Unassembled WGS sequence"/>
</dbReference>
<sequence>MSSEDIPDDINSLESSQNNRNENLRSLSKNDNLNFNYTFRNNEIFYTPHRTFIEELEYANVLNPPVNNTLPKSNIGLPTGESFTSLPSRVPSRRSLLVNSNYRPTQSRMNSNLFIDYNVRNNLFTNQSGEPFSTIFDRPLNGTSNPQPFDGLNARRKIFNEMSSSSMTMRPQNYQANYQPNFNNNYVPNSGNAFTGNIDARMTPVSNPAMGTAAFNETIVSSNVEDLIDVMAKRRLAIKNLENEMNRQHSKGSGLVKSFATEPSRIDVNTRPQMDIYNSFRERQPNNNGPYYDPQKSLLGKTPVRNLNDPYQNQSNIISNLEYPSDSNREIYSTYLVDSIKPHYSARRLISGKPFPITHNTSSSAFQTTPSAAYQPTSTMPISSNPPINPQNNYPAATNFNQTAPNYSQTAPNYYQAVPNYNQSNSQPILENYKQQPVQPIVNNYGPVYNQPMVTDTSIDPGFPQKLDKNNNQAYAFRPVQNNSTKQNNVTNQEFLGDLDLE</sequence>
<protein>
    <submittedName>
        <fullName evidence="2">Uncharacterized protein</fullName>
    </submittedName>
</protein>
<organism evidence="2 3">
    <name type="scientific">Brachionus plicatilis</name>
    <name type="common">Marine rotifer</name>
    <name type="synonym">Brachionus muelleri</name>
    <dbReference type="NCBI Taxonomy" id="10195"/>
    <lineage>
        <taxon>Eukaryota</taxon>
        <taxon>Metazoa</taxon>
        <taxon>Spiralia</taxon>
        <taxon>Gnathifera</taxon>
        <taxon>Rotifera</taxon>
        <taxon>Eurotatoria</taxon>
        <taxon>Monogononta</taxon>
        <taxon>Pseudotrocha</taxon>
        <taxon>Ploima</taxon>
        <taxon>Brachionidae</taxon>
        <taxon>Brachionus</taxon>
    </lineage>
</organism>
<evidence type="ECO:0000313" key="3">
    <source>
        <dbReference type="Proteomes" id="UP000276133"/>
    </source>
</evidence>
<dbReference type="EMBL" id="REGN01006156">
    <property type="protein sequence ID" value="RNA10587.1"/>
    <property type="molecule type" value="Genomic_DNA"/>
</dbReference>
<feature type="region of interest" description="Disordered" evidence="1">
    <location>
        <begin position="1"/>
        <end position="27"/>
    </location>
</feature>
<reference evidence="2 3" key="1">
    <citation type="journal article" date="2018" name="Sci. Rep.">
        <title>Genomic signatures of local adaptation to the degree of environmental predictability in rotifers.</title>
        <authorList>
            <person name="Franch-Gras L."/>
            <person name="Hahn C."/>
            <person name="Garcia-Roger E.M."/>
            <person name="Carmona M.J."/>
            <person name="Serra M."/>
            <person name="Gomez A."/>
        </authorList>
    </citation>
    <scope>NUCLEOTIDE SEQUENCE [LARGE SCALE GENOMIC DNA]</scope>
    <source>
        <strain evidence="2">HYR1</strain>
    </source>
</reference>
<accession>A0A3M7QGM6</accession>
<name>A0A3M7QGM6_BRAPC</name>
<comment type="caution">
    <text evidence="2">The sequence shown here is derived from an EMBL/GenBank/DDBJ whole genome shotgun (WGS) entry which is preliminary data.</text>
</comment>
<feature type="compositionally biased region" description="Polar residues" evidence="1">
    <location>
        <begin position="12"/>
        <end position="27"/>
    </location>
</feature>
<keyword evidence="3" id="KW-1185">Reference proteome</keyword>
<dbReference type="AlphaFoldDB" id="A0A3M7QGM6"/>
<evidence type="ECO:0000256" key="1">
    <source>
        <dbReference type="SAM" id="MobiDB-lite"/>
    </source>
</evidence>
<gene>
    <name evidence="2" type="ORF">BpHYR1_044800</name>
</gene>
<evidence type="ECO:0000313" key="2">
    <source>
        <dbReference type="EMBL" id="RNA10587.1"/>
    </source>
</evidence>
<proteinExistence type="predicted"/>